<evidence type="ECO:0000313" key="1">
    <source>
        <dbReference type="EMBL" id="JAH80800.1"/>
    </source>
</evidence>
<organism evidence="1">
    <name type="scientific">Anguilla anguilla</name>
    <name type="common">European freshwater eel</name>
    <name type="synonym">Muraena anguilla</name>
    <dbReference type="NCBI Taxonomy" id="7936"/>
    <lineage>
        <taxon>Eukaryota</taxon>
        <taxon>Metazoa</taxon>
        <taxon>Chordata</taxon>
        <taxon>Craniata</taxon>
        <taxon>Vertebrata</taxon>
        <taxon>Euteleostomi</taxon>
        <taxon>Actinopterygii</taxon>
        <taxon>Neopterygii</taxon>
        <taxon>Teleostei</taxon>
        <taxon>Anguilliformes</taxon>
        <taxon>Anguillidae</taxon>
        <taxon>Anguilla</taxon>
    </lineage>
</organism>
<name>A0A0E9VU01_ANGAN</name>
<reference evidence="1" key="2">
    <citation type="journal article" date="2015" name="Fish Shellfish Immunol.">
        <title>Early steps in the European eel (Anguilla anguilla)-Vibrio vulnificus interaction in the gills: Role of the RtxA13 toxin.</title>
        <authorList>
            <person name="Callol A."/>
            <person name="Pajuelo D."/>
            <person name="Ebbesson L."/>
            <person name="Teles M."/>
            <person name="MacKenzie S."/>
            <person name="Amaro C."/>
        </authorList>
    </citation>
    <scope>NUCLEOTIDE SEQUENCE</scope>
</reference>
<reference evidence="1" key="1">
    <citation type="submission" date="2014-11" db="EMBL/GenBank/DDBJ databases">
        <authorList>
            <person name="Amaro Gonzalez C."/>
        </authorList>
    </citation>
    <scope>NUCLEOTIDE SEQUENCE</scope>
</reference>
<protein>
    <submittedName>
        <fullName evidence="1">Uncharacterized protein</fullName>
    </submittedName>
</protein>
<dbReference type="EMBL" id="GBXM01027777">
    <property type="protein sequence ID" value="JAH80800.1"/>
    <property type="molecule type" value="Transcribed_RNA"/>
</dbReference>
<proteinExistence type="predicted"/>
<accession>A0A0E9VU01</accession>
<dbReference type="AlphaFoldDB" id="A0A0E9VU01"/>
<sequence length="41" mass="4427">MQVVATLSELAHCVGWHGLAVQCSLVARRTTIAVPCQMMQS</sequence>